<accession>A0A8J3XES0</accession>
<dbReference type="InterPro" id="IPR001279">
    <property type="entry name" value="Metallo-B-lactamas"/>
</dbReference>
<protein>
    <submittedName>
        <fullName evidence="2">MBL fold metallo-hydrolase</fullName>
    </submittedName>
</protein>
<keyword evidence="3" id="KW-1185">Reference proteome</keyword>
<proteinExistence type="predicted"/>
<dbReference type="PANTHER" id="PTHR42951:SF4">
    <property type="entry name" value="ACYL-COENZYME A THIOESTERASE MBLAC2"/>
    <property type="match status" value="1"/>
</dbReference>
<dbReference type="EMBL" id="BOOP01000009">
    <property type="protein sequence ID" value="GII37536.1"/>
    <property type="molecule type" value="Genomic_DNA"/>
</dbReference>
<dbReference type="RefSeq" id="WP_204073229.1">
    <property type="nucleotide sequence ID" value="NZ_BAABHI010000027.1"/>
</dbReference>
<name>A0A8J3XES0_9ACTN</name>
<dbReference type="CDD" id="cd16282">
    <property type="entry name" value="metallo-hydrolase-like_MBL-fold"/>
    <property type="match status" value="1"/>
</dbReference>
<dbReference type="AlphaFoldDB" id="A0A8J3XES0"/>
<gene>
    <name evidence="2" type="ORF">Pph01_25390</name>
</gene>
<dbReference type="Proteomes" id="UP000622547">
    <property type="component" value="Unassembled WGS sequence"/>
</dbReference>
<dbReference type="PANTHER" id="PTHR42951">
    <property type="entry name" value="METALLO-BETA-LACTAMASE DOMAIN-CONTAINING"/>
    <property type="match status" value="1"/>
</dbReference>
<dbReference type="Pfam" id="PF00753">
    <property type="entry name" value="Lactamase_B"/>
    <property type="match status" value="1"/>
</dbReference>
<dbReference type="Gene3D" id="3.60.15.10">
    <property type="entry name" value="Ribonuclease Z/Hydroxyacylglutathione hydrolase-like"/>
    <property type="match status" value="1"/>
</dbReference>
<reference evidence="2 3" key="1">
    <citation type="submission" date="2021-01" db="EMBL/GenBank/DDBJ databases">
        <title>Whole genome shotgun sequence of Planotetraspora phitsanulokensis NBRC 104273.</title>
        <authorList>
            <person name="Komaki H."/>
            <person name="Tamura T."/>
        </authorList>
    </citation>
    <scope>NUCLEOTIDE SEQUENCE [LARGE SCALE GENOMIC DNA]</scope>
    <source>
        <strain evidence="2 3">NBRC 104273</strain>
    </source>
</reference>
<evidence type="ECO:0000313" key="2">
    <source>
        <dbReference type="EMBL" id="GII37536.1"/>
    </source>
</evidence>
<feature type="domain" description="Metallo-beta-lactamase" evidence="1">
    <location>
        <begin position="39"/>
        <end position="224"/>
    </location>
</feature>
<dbReference type="SMART" id="SM00849">
    <property type="entry name" value="Lactamase_B"/>
    <property type="match status" value="1"/>
</dbReference>
<sequence>MTTVTSTHDRAGSAPEAAALHEIVEGVFAWVQPDGTWWINNAGAVSGPDGTIVVDTCATEVRTRRFLAAVGAATGDAPLTMAVNTHLHGDHTYGNSLLPSSTVLIGHEAMREGLLADPIIDGCPPVWQPVPDWGQVTRRVPSVVLRSDLTLFTGSRRVDLLHPGHPAHTTGDVVAWLPEERVLFTGDLIFHGVTPLVFMGSVEGAIASLGWLADFGADHVVPGHGPLIDGAALPGVLADVERYLQLVLRTARTGLEEGLTPFEAAQRCDLGEFAAWPDAERLVLNLHRAYADAAGRPFDLMAAIGDAVRYNGGPMASAV</sequence>
<dbReference type="InterPro" id="IPR036866">
    <property type="entry name" value="RibonucZ/Hydroxyglut_hydro"/>
</dbReference>
<dbReference type="SUPFAM" id="SSF56281">
    <property type="entry name" value="Metallo-hydrolase/oxidoreductase"/>
    <property type="match status" value="1"/>
</dbReference>
<organism evidence="2 3">
    <name type="scientific">Planotetraspora phitsanulokensis</name>
    <dbReference type="NCBI Taxonomy" id="575192"/>
    <lineage>
        <taxon>Bacteria</taxon>
        <taxon>Bacillati</taxon>
        <taxon>Actinomycetota</taxon>
        <taxon>Actinomycetes</taxon>
        <taxon>Streptosporangiales</taxon>
        <taxon>Streptosporangiaceae</taxon>
        <taxon>Planotetraspora</taxon>
    </lineage>
</organism>
<comment type="caution">
    <text evidence="2">The sequence shown here is derived from an EMBL/GenBank/DDBJ whole genome shotgun (WGS) entry which is preliminary data.</text>
</comment>
<evidence type="ECO:0000313" key="3">
    <source>
        <dbReference type="Proteomes" id="UP000622547"/>
    </source>
</evidence>
<dbReference type="InterPro" id="IPR050855">
    <property type="entry name" value="NDM-1-like"/>
</dbReference>
<evidence type="ECO:0000259" key="1">
    <source>
        <dbReference type="SMART" id="SM00849"/>
    </source>
</evidence>